<dbReference type="EMBL" id="OC005261">
    <property type="protein sequence ID" value="CAD7265226.1"/>
    <property type="molecule type" value="Genomic_DNA"/>
</dbReference>
<accession>A0A7R9B2M4</accession>
<dbReference type="AlphaFoldDB" id="A0A7R9B2M4"/>
<sequence length="124" mass="13651">MNPILGMRTAIMVLSYWRISSVAASYDTQDFESCKERSSTPATSKVALLNKNVLAGVWLHSIHLFVQGVGPVPPYGICQQRAELRSVNPIPATPFIDVIYLQRDGTIPTTQCRHGQIPRLAQGS</sequence>
<feature type="signal peptide" evidence="1">
    <location>
        <begin position="1"/>
        <end position="24"/>
    </location>
</feature>
<reference evidence="2" key="1">
    <citation type="submission" date="2020-11" db="EMBL/GenBank/DDBJ databases">
        <authorList>
            <person name="Tran Van P."/>
        </authorList>
    </citation>
    <scope>NUCLEOTIDE SEQUENCE</scope>
</reference>
<feature type="chain" id="PRO_5031024075" description="Secreted protein" evidence="1">
    <location>
        <begin position="25"/>
        <end position="124"/>
    </location>
</feature>
<evidence type="ECO:0000256" key="1">
    <source>
        <dbReference type="SAM" id="SignalP"/>
    </source>
</evidence>
<organism evidence="2">
    <name type="scientific">Timema shepardi</name>
    <name type="common">Walking stick</name>
    <dbReference type="NCBI Taxonomy" id="629360"/>
    <lineage>
        <taxon>Eukaryota</taxon>
        <taxon>Metazoa</taxon>
        <taxon>Ecdysozoa</taxon>
        <taxon>Arthropoda</taxon>
        <taxon>Hexapoda</taxon>
        <taxon>Insecta</taxon>
        <taxon>Pterygota</taxon>
        <taxon>Neoptera</taxon>
        <taxon>Polyneoptera</taxon>
        <taxon>Phasmatodea</taxon>
        <taxon>Timematodea</taxon>
        <taxon>Timematoidea</taxon>
        <taxon>Timematidae</taxon>
        <taxon>Timema</taxon>
    </lineage>
</organism>
<evidence type="ECO:0000313" key="2">
    <source>
        <dbReference type="EMBL" id="CAD7265226.1"/>
    </source>
</evidence>
<gene>
    <name evidence="2" type="ORF">TSIB3V08_LOCUS9270</name>
</gene>
<evidence type="ECO:0008006" key="3">
    <source>
        <dbReference type="Google" id="ProtNLM"/>
    </source>
</evidence>
<proteinExistence type="predicted"/>
<protein>
    <recommendedName>
        <fullName evidence="3">Secreted protein</fullName>
    </recommendedName>
</protein>
<keyword evidence="1" id="KW-0732">Signal</keyword>
<name>A0A7R9B2M4_TIMSH</name>